<feature type="compositionally biased region" description="Polar residues" evidence="1">
    <location>
        <begin position="1"/>
        <end position="17"/>
    </location>
</feature>
<gene>
    <name evidence="3" type="ORF">E4U42_001359</name>
</gene>
<reference evidence="3" key="1">
    <citation type="journal article" date="2020" name="bioRxiv">
        <title>Whole genome comparisons of ergot fungi reveals the divergence and evolution of species within the genus Claviceps are the result of varying mechanisms driving genome evolution and host range expansion.</title>
        <authorList>
            <person name="Wyka S.A."/>
            <person name="Mondo S.J."/>
            <person name="Liu M."/>
            <person name="Dettman J."/>
            <person name="Nalam V."/>
            <person name="Broders K.D."/>
        </authorList>
    </citation>
    <scope>NUCLEOTIDE SEQUENCE</scope>
    <source>
        <strain evidence="3">CCC 489</strain>
    </source>
</reference>
<accession>A0A8K0JD29</accession>
<dbReference type="PANTHER" id="PTHR46830">
    <property type="entry name" value="TRANSFERASE, PUTATIVE-RELATED"/>
    <property type="match status" value="1"/>
</dbReference>
<organism evidence="3 4">
    <name type="scientific">Claviceps africana</name>
    <dbReference type="NCBI Taxonomy" id="83212"/>
    <lineage>
        <taxon>Eukaryota</taxon>
        <taxon>Fungi</taxon>
        <taxon>Dikarya</taxon>
        <taxon>Ascomycota</taxon>
        <taxon>Pezizomycotina</taxon>
        <taxon>Sordariomycetes</taxon>
        <taxon>Hypocreomycetidae</taxon>
        <taxon>Hypocreales</taxon>
        <taxon>Clavicipitaceae</taxon>
        <taxon>Claviceps</taxon>
    </lineage>
</organism>
<keyword evidence="4" id="KW-1185">Reference proteome</keyword>
<evidence type="ECO:0008006" key="5">
    <source>
        <dbReference type="Google" id="ProtNLM"/>
    </source>
</evidence>
<keyword evidence="2" id="KW-0812">Transmembrane</keyword>
<comment type="caution">
    <text evidence="3">The sequence shown here is derived from an EMBL/GenBank/DDBJ whole genome shotgun (WGS) entry which is preliminary data.</text>
</comment>
<evidence type="ECO:0000313" key="4">
    <source>
        <dbReference type="Proteomes" id="UP000811619"/>
    </source>
</evidence>
<dbReference type="Proteomes" id="UP000811619">
    <property type="component" value="Unassembled WGS sequence"/>
</dbReference>
<evidence type="ECO:0000313" key="3">
    <source>
        <dbReference type="EMBL" id="KAG5930436.1"/>
    </source>
</evidence>
<dbReference type="AlphaFoldDB" id="A0A8K0JD29"/>
<sequence>MSGSAHLTHKQQLSFGTSPSPRRPKPIRSRNGLRILLMALFLATWLGLRRYSYPWTLHPLLQAALPHAADEPDIPNRVHLVRLLDNPGSAQEFSFHFTDFLSVYAAWHHWRPHALYLHTNAVEATIAGGRDGLSGRWTKYILQVPNLTVLRVPTPTTADNGVEISSSEHRTEFVAVQAVRDTGGVYMGFDTFALRDIRAFRNAKSPFVAHALPGNEGLASVSHDFFMSSRGGSVVSRWADMLHRTYSPFLASPSDIIVTELTVASMARFSTSTAVMSAPAFESDKRIVGTSAPVRLPRGGSRQRHGQDDNDGGGAETDWSRTFVLQISDPQGIKWTGTSFESVTPRYLLESQSEFARVMDPVTRALLEKGLIRRDDDDP</sequence>
<protein>
    <recommendedName>
        <fullName evidence="5">Glycosyl transferase</fullName>
    </recommendedName>
</protein>
<keyword evidence="2" id="KW-1133">Transmembrane helix</keyword>
<feature type="transmembrane region" description="Helical" evidence="2">
    <location>
        <begin position="31"/>
        <end position="48"/>
    </location>
</feature>
<evidence type="ECO:0000256" key="2">
    <source>
        <dbReference type="SAM" id="Phobius"/>
    </source>
</evidence>
<dbReference type="OrthoDB" id="409543at2759"/>
<feature type="region of interest" description="Disordered" evidence="1">
    <location>
        <begin position="1"/>
        <end position="26"/>
    </location>
</feature>
<evidence type="ECO:0000256" key="1">
    <source>
        <dbReference type="SAM" id="MobiDB-lite"/>
    </source>
</evidence>
<dbReference type="EMBL" id="SRPY01000014">
    <property type="protein sequence ID" value="KAG5930436.1"/>
    <property type="molecule type" value="Genomic_DNA"/>
</dbReference>
<keyword evidence="2" id="KW-0472">Membrane</keyword>
<dbReference type="PANTHER" id="PTHR46830:SF2">
    <property type="entry name" value="ALPHA-1,4-N-ACETYLGLUCOSAMINYLTRANSFERASE"/>
    <property type="match status" value="1"/>
</dbReference>
<proteinExistence type="predicted"/>
<feature type="region of interest" description="Disordered" evidence="1">
    <location>
        <begin position="289"/>
        <end position="317"/>
    </location>
</feature>
<name>A0A8K0JD29_9HYPO</name>